<dbReference type="Pfam" id="PF20442">
    <property type="entry name" value="BrxL_N"/>
    <property type="match status" value="1"/>
</dbReference>
<protein>
    <recommendedName>
        <fullName evidence="1">BREX system Lon protease-like BrxL N-terminal domain-containing protein</fullName>
    </recommendedName>
</protein>
<feature type="domain" description="BREX system Lon protease-like BrxL N-terminal" evidence="1">
    <location>
        <begin position="16"/>
        <end position="150"/>
    </location>
</feature>
<keyword evidence="3" id="KW-1185">Reference proteome</keyword>
<name>A0ABN6PZU4_NOSCO</name>
<dbReference type="Pfam" id="PF13337">
    <property type="entry name" value="BrxL_ATPase"/>
    <property type="match status" value="2"/>
</dbReference>
<evidence type="ECO:0000259" key="1">
    <source>
        <dbReference type="Pfam" id="PF20442"/>
    </source>
</evidence>
<dbReference type="InterPro" id="IPR046838">
    <property type="entry name" value="BrxL_N"/>
</dbReference>
<dbReference type="Proteomes" id="UP001055453">
    <property type="component" value="Chromosome"/>
</dbReference>
<reference evidence="2" key="1">
    <citation type="submission" date="2022-04" db="EMBL/GenBank/DDBJ databases">
        <title>Complete genome sequence of a cyanobacterium, Nostoc sp. SO-36, isolated in Antarctica.</title>
        <authorList>
            <person name="Kanesaki Y."/>
            <person name="Effendi D."/>
            <person name="Sakamoto T."/>
            <person name="Ohtani S."/>
            <person name="Awai K."/>
        </authorList>
    </citation>
    <scope>NUCLEOTIDE SEQUENCE</scope>
    <source>
        <strain evidence="2">SO-36</strain>
    </source>
</reference>
<organism evidence="2 3">
    <name type="scientific">Nostoc cf. commune SO-36</name>
    <dbReference type="NCBI Taxonomy" id="449208"/>
    <lineage>
        <taxon>Bacteria</taxon>
        <taxon>Bacillati</taxon>
        <taxon>Cyanobacteriota</taxon>
        <taxon>Cyanophyceae</taxon>
        <taxon>Nostocales</taxon>
        <taxon>Nostocaceae</taxon>
        <taxon>Nostoc</taxon>
    </lineage>
</organism>
<accession>A0ABN6PZU4</accession>
<sequence length="519" mass="59277">MNSWEATTYNNDLVREVFGNLCIDKTRLPSSGLSSIGVPSFVAEWLLDKIVPGSGTLTSIELEKIDSFIKKAFPRKDDRNEIIFDLTQGEIRKLIALMQVRIKLEQGGKVIPEPLAQIPVLNLTECSIATDIVERYKILLRQGIWGKITLAMLPDGKVEVMDFEPFQCSQVDLQGYAECREKFNTQQWRDLIFCSMGFNPQHPSYQQEAKTWILARLLPLVEANYHVIELAPKGTGKSFFFENISSKVTLISGGKVTPAQLFINGRTKEVGLLGRHEVVVLDEVQSLTFDNPEEMIGPLKNYLASGRYNRSGFADISSDCGLVMLATALPAIMQYSFSYCLSPNIAFSFEDVPHSCRKCCNIELDDQLEPRNEDNLIANLPKFFAETALLDRLSGIIPGWKIPKFQKEMIASQVGLKMDFFGEVLLSLRQDNRFRFYVEQHTKFAKNVTIRDQNAILKSASGFLKILYPHLELTLMDYERDCLEPACKLRQAIRNSLYYLDEEFRQFLVEKFMWRQSKY</sequence>
<proteinExistence type="predicted"/>
<gene>
    <name evidence="2" type="ORF">ANSO36C_08810</name>
</gene>
<evidence type="ECO:0000313" key="2">
    <source>
        <dbReference type="EMBL" id="BDI15079.1"/>
    </source>
</evidence>
<dbReference type="RefSeq" id="WP_251958558.1">
    <property type="nucleotide sequence ID" value="NZ_AP025732.1"/>
</dbReference>
<evidence type="ECO:0000313" key="3">
    <source>
        <dbReference type="Proteomes" id="UP001055453"/>
    </source>
</evidence>
<dbReference type="InterPro" id="IPR014061">
    <property type="entry name" value="BrxL-like"/>
</dbReference>
<dbReference type="EMBL" id="AP025732">
    <property type="protein sequence ID" value="BDI15079.1"/>
    <property type="molecule type" value="Genomic_DNA"/>
</dbReference>